<comment type="caution">
    <text evidence="1">The sequence shown here is derived from an EMBL/GenBank/DDBJ whole genome shotgun (WGS) entry which is preliminary data.</text>
</comment>
<evidence type="ECO:0000313" key="1">
    <source>
        <dbReference type="EMBL" id="KAI8533234.1"/>
    </source>
</evidence>
<name>A0ACC0LX76_RHOML</name>
<accession>A0ACC0LX76</accession>
<organism evidence="1 2">
    <name type="scientific">Rhododendron molle</name>
    <name type="common">Chinese azalea</name>
    <name type="synonym">Azalea mollis</name>
    <dbReference type="NCBI Taxonomy" id="49168"/>
    <lineage>
        <taxon>Eukaryota</taxon>
        <taxon>Viridiplantae</taxon>
        <taxon>Streptophyta</taxon>
        <taxon>Embryophyta</taxon>
        <taxon>Tracheophyta</taxon>
        <taxon>Spermatophyta</taxon>
        <taxon>Magnoliopsida</taxon>
        <taxon>eudicotyledons</taxon>
        <taxon>Gunneridae</taxon>
        <taxon>Pentapetalae</taxon>
        <taxon>asterids</taxon>
        <taxon>Ericales</taxon>
        <taxon>Ericaceae</taxon>
        <taxon>Ericoideae</taxon>
        <taxon>Rhodoreae</taxon>
        <taxon>Rhododendron</taxon>
    </lineage>
</organism>
<dbReference type="EMBL" id="CM046398">
    <property type="protein sequence ID" value="KAI8533234.1"/>
    <property type="molecule type" value="Genomic_DNA"/>
</dbReference>
<reference evidence="1" key="1">
    <citation type="submission" date="2022-02" db="EMBL/GenBank/DDBJ databases">
        <title>Plant Genome Project.</title>
        <authorList>
            <person name="Zhang R.-G."/>
        </authorList>
    </citation>
    <scope>NUCLEOTIDE SEQUENCE</scope>
    <source>
        <strain evidence="1">AT1</strain>
    </source>
</reference>
<gene>
    <name evidence="1" type="ORF">RHMOL_Rhmol11G0281700</name>
</gene>
<sequence length="617" mass="68178">MCHLTTWQKRPSRKQTAMISPKKLVKMARKWQKAAAIKRKRISFQRDHGDVYSSASTSSSSVVDKGHFVVYTVDQRRFVFPILYLNTEIFRELLSDLYIDLRREELSVRAKGRGRARDINRNKGTRKVVIKMGEGDEVSSAPMTPRPAGTSPRPPISCPPSQFHSPSLSRSPLLSSADHPENAITNANKTPNKTPNRSRFSTPRFITPLGSPLRKALHMTKLDPQDAWLPITESRNGNAYYAAFHTLCSGIGIQALILPVAFTTLGWSWGVICLTLAFIWQLYTLSLLVQLHESPETGIRYSRYMQLSSATFGEKVTNCLVAFPIMYLSGGTCVALIVIGGSTMKSFFATVCGPDCTVHPPTTVEWYLIFTCAAVLLSQLPNLNSIAGVSLVGAITALGYCTMIWVVSVDEGRIPNVSYNPVRASTQIARTFDLLNALGIIAFAFRGHNLILEIQIPPNGGMLVAVIQFHGKTISQAILGLISLFVIINAVSSFQIYGMQMFDDMESKITTRMKKPCPWWLRAILRAMFGYGCFFVAVAIPFLGSFAGLIGGIALPVTLAYPCFMWLKIKKPKVYSPAWCLNWSLGVLGMCLSGILIVAGLYVVIDTGIQVSFFKPH</sequence>
<evidence type="ECO:0000313" key="2">
    <source>
        <dbReference type="Proteomes" id="UP001062846"/>
    </source>
</evidence>
<dbReference type="Proteomes" id="UP001062846">
    <property type="component" value="Chromosome 11"/>
</dbReference>
<keyword evidence="2" id="KW-1185">Reference proteome</keyword>
<protein>
    <submittedName>
        <fullName evidence="1">Uncharacterized protein</fullName>
    </submittedName>
</protein>
<proteinExistence type="predicted"/>